<dbReference type="InterPro" id="IPR000412">
    <property type="entry name" value="ABC_2_transport"/>
</dbReference>
<keyword evidence="5" id="KW-0046">Antibiotic resistance</keyword>
<protein>
    <recommendedName>
        <fullName evidence="6">Transport permease protein</fullName>
    </recommendedName>
</protein>
<dbReference type="PIRSF" id="PIRSF006648">
    <property type="entry name" value="DrrB"/>
    <property type="match status" value="1"/>
</dbReference>
<evidence type="ECO:0000313" key="9">
    <source>
        <dbReference type="Proteomes" id="UP000482800"/>
    </source>
</evidence>
<name>A0A6V8K1U4_9ACTN</name>
<feature type="transmembrane region" description="Helical" evidence="6">
    <location>
        <begin position="135"/>
        <end position="159"/>
    </location>
</feature>
<dbReference type="PANTHER" id="PTHR43229:SF2">
    <property type="entry name" value="NODULATION PROTEIN J"/>
    <property type="match status" value="1"/>
</dbReference>
<keyword evidence="6" id="KW-0813">Transport</keyword>
<evidence type="ECO:0000256" key="2">
    <source>
        <dbReference type="ARBA" id="ARBA00022692"/>
    </source>
</evidence>
<dbReference type="GO" id="GO:0046677">
    <property type="term" value="P:response to antibiotic"/>
    <property type="evidence" value="ECO:0007669"/>
    <property type="project" value="UniProtKB-KW"/>
</dbReference>
<dbReference type="PANTHER" id="PTHR43229">
    <property type="entry name" value="NODULATION PROTEIN J"/>
    <property type="match status" value="1"/>
</dbReference>
<evidence type="ECO:0000256" key="1">
    <source>
        <dbReference type="ARBA" id="ARBA00004141"/>
    </source>
</evidence>
<keyword evidence="6" id="KW-1003">Cell membrane</keyword>
<comment type="caution">
    <text evidence="8">The sequence shown here is derived from an EMBL/GenBank/DDBJ whole genome shotgun (WGS) entry which is preliminary data.</text>
</comment>
<feature type="transmembrane region" description="Helical" evidence="6">
    <location>
        <begin position="56"/>
        <end position="79"/>
    </location>
</feature>
<dbReference type="EMBL" id="BLPF01000001">
    <property type="protein sequence ID" value="GFJ76139.1"/>
    <property type="molecule type" value="Genomic_DNA"/>
</dbReference>
<evidence type="ECO:0000256" key="6">
    <source>
        <dbReference type="RuleBase" id="RU361157"/>
    </source>
</evidence>
<evidence type="ECO:0000259" key="7">
    <source>
        <dbReference type="PROSITE" id="PS51012"/>
    </source>
</evidence>
<gene>
    <name evidence="8" type="ORF">Phou_003190</name>
</gene>
<evidence type="ECO:0000313" key="8">
    <source>
        <dbReference type="EMBL" id="GFJ76139.1"/>
    </source>
</evidence>
<comment type="subcellular location">
    <subcellularLocation>
        <location evidence="6">Cell membrane</location>
        <topology evidence="6">Multi-pass membrane protein</topology>
    </subcellularLocation>
    <subcellularLocation>
        <location evidence="1">Membrane</location>
        <topology evidence="1">Multi-pass membrane protein</topology>
    </subcellularLocation>
</comment>
<feature type="transmembrane region" description="Helical" evidence="6">
    <location>
        <begin position="24"/>
        <end position="44"/>
    </location>
</feature>
<dbReference type="Proteomes" id="UP000482800">
    <property type="component" value="Unassembled WGS sequence"/>
</dbReference>
<reference evidence="8 9" key="2">
    <citation type="submission" date="2020-03" db="EMBL/GenBank/DDBJ databases">
        <authorList>
            <person name="Ichikawa N."/>
            <person name="Kimura A."/>
            <person name="Kitahashi Y."/>
            <person name="Uohara A."/>
        </authorList>
    </citation>
    <scope>NUCLEOTIDE SEQUENCE [LARGE SCALE GENOMIC DNA]</scope>
    <source>
        <strain evidence="8 9">NBRC 108639</strain>
    </source>
</reference>
<accession>A0A6V8K1U4</accession>
<dbReference type="GO" id="GO:0140359">
    <property type="term" value="F:ABC-type transporter activity"/>
    <property type="evidence" value="ECO:0007669"/>
    <property type="project" value="InterPro"/>
</dbReference>
<feature type="transmembrane region" description="Helical" evidence="6">
    <location>
        <begin position="226"/>
        <end position="248"/>
    </location>
</feature>
<keyword evidence="3 6" id="KW-1133">Transmembrane helix</keyword>
<proteinExistence type="inferred from homology"/>
<dbReference type="InterPro" id="IPR051784">
    <property type="entry name" value="Nod_factor_ABC_transporter"/>
</dbReference>
<dbReference type="Pfam" id="PF01061">
    <property type="entry name" value="ABC2_membrane"/>
    <property type="match status" value="1"/>
</dbReference>
<keyword evidence="4 6" id="KW-0472">Membrane</keyword>
<evidence type="ECO:0000256" key="3">
    <source>
        <dbReference type="ARBA" id="ARBA00022989"/>
    </source>
</evidence>
<dbReference type="GO" id="GO:0043190">
    <property type="term" value="C:ATP-binding cassette (ABC) transporter complex"/>
    <property type="evidence" value="ECO:0007669"/>
    <property type="project" value="InterPro"/>
</dbReference>
<dbReference type="PROSITE" id="PS51012">
    <property type="entry name" value="ABC_TM2"/>
    <property type="match status" value="1"/>
</dbReference>
<reference evidence="8 9" key="1">
    <citation type="submission" date="2020-03" db="EMBL/GenBank/DDBJ databases">
        <title>Whole genome shotgun sequence of Phytohabitans houttuyneae NBRC 108639.</title>
        <authorList>
            <person name="Komaki H."/>
            <person name="Tamura T."/>
        </authorList>
    </citation>
    <scope>NUCLEOTIDE SEQUENCE [LARGE SCALE GENOMIC DNA]</scope>
    <source>
        <strain evidence="8 9">NBRC 108639</strain>
    </source>
</reference>
<evidence type="ECO:0000256" key="4">
    <source>
        <dbReference type="ARBA" id="ARBA00023136"/>
    </source>
</evidence>
<comment type="similarity">
    <text evidence="6">Belongs to the ABC-2 integral membrane protein family.</text>
</comment>
<feature type="transmembrane region" description="Helical" evidence="6">
    <location>
        <begin position="171"/>
        <end position="188"/>
    </location>
</feature>
<dbReference type="AlphaFoldDB" id="A0A6V8K1U4"/>
<feature type="domain" description="ABC transmembrane type-2" evidence="7">
    <location>
        <begin position="24"/>
        <end position="251"/>
    </location>
</feature>
<feature type="transmembrane region" description="Helical" evidence="6">
    <location>
        <begin position="100"/>
        <end position="123"/>
    </location>
</feature>
<keyword evidence="9" id="KW-1185">Reference proteome</keyword>
<evidence type="ECO:0000256" key="5">
    <source>
        <dbReference type="ARBA" id="ARBA00023251"/>
    </source>
</evidence>
<sequence>MTTAVSQYLTLTWRGVVKIKRNPLVLTDVVLGPAVFLVLFVYVFGGAIDGSTRDYLQYVLPGMIGLMTLLATMGVGVALNQDLERGVFDRFRSLPMARSAPLVGAIGGDVVRQVVAVGALIGFGSLLGFRFQTGVWQVLAACGLAVGFAVALSWVWVLLGLVMKDAQTVQGLGALVIFPLAFASNIFVDPATMPGWLRAFVAVNPIRHLMDAMRGLMLGGPVARPVLWTVLWMAGFVAVFAPLALTAYRRR</sequence>
<dbReference type="InterPro" id="IPR013525">
    <property type="entry name" value="ABC2_TM"/>
</dbReference>
<dbReference type="RefSeq" id="WP_173052880.1">
    <property type="nucleotide sequence ID" value="NZ_BAABGO010000003.1"/>
</dbReference>
<dbReference type="InterPro" id="IPR047817">
    <property type="entry name" value="ABC2_TM_bact-type"/>
</dbReference>
<organism evidence="8 9">
    <name type="scientific">Phytohabitans houttuyneae</name>
    <dbReference type="NCBI Taxonomy" id="1076126"/>
    <lineage>
        <taxon>Bacteria</taxon>
        <taxon>Bacillati</taxon>
        <taxon>Actinomycetota</taxon>
        <taxon>Actinomycetes</taxon>
        <taxon>Micromonosporales</taxon>
        <taxon>Micromonosporaceae</taxon>
    </lineage>
</organism>
<keyword evidence="2 6" id="KW-0812">Transmembrane</keyword>